<dbReference type="GeneID" id="57970163"/>
<accession>A0AAW5F5L5</accession>
<feature type="signal peptide" evidence="1">
    <location>
        <begin position="1"/>
        <end position="22"/>
    </location>
</feature>
<keyword evidence="1" id="KW-0732">Signal</keyword>
<evidence type="ECO:0000313" key="2">
    <source>
        <dbReference type="EMBL" id="MCK0086652.1"/>
    </source>
</evidence>
<sequence>MRFRTIICTALLALTFSVTAFGAEHTAQVVSFGHSVDTDAAIELTGSKVITDDFSFKMPDGWSGNCVMVADGSSYEIYNKTAYEEDGSGLLFSIICYEDVDYQDLKGCSILGFYGNKTYILESWYDEFLEDTTSREYKACAEASKVLKKSFVSIVKEPTE</sequence>
<dbReference type="EMBL" id="JAQLGM010000083">
    <property type="protein sequence ID" value="MDB2002640.1"/>
    <property type="molecule type" value="Genomic_DNA"/>
</dbReference>
<reference evidence="3" key="2">
    <citation type="submission" date="2023-01" db="EMBL/GenBank/DDBJ databases">
        <title>Human gut microbiome strain richness.</title>
        <authorList>
            <person name="Chen-Liaw A."/>
        </authorList>
    </citation>
    <scope>NUCLEOTIDE SEQUENCE</scope>
    <source>
        <strain evidence="3">B1_m1001713B170214d0_201011</strain>
    </source>
</reference>
<evidence type="ECO:0000256" key="1">
    <source>
        <dbReference type="SAM" id="SignalP"/>
    </source>
</evidence>
<protein>
    <submittedName>
        <fullName evidence="2">Uncharacterized protein</fullName>
    </submittedName>
</protein>
<dbReference type="Proteomes" id="UP001300871">
    <property type="component" value="Unassembled WGS sequence"/>
</dbReference>
<name>A0AAW5F5L5_CLOSY</name>
<evidence type="ECO:0000313" key="3">
    <source>
        <dbReference type="EMBL" id="MDB2002640.1"/>
    </source>
</evidence>
<comment type="caution">
    <text evidence="2">The sequence shown here is derived from an EMBL/GenBank/DDBJ whole genome shotgun (WGS) entry which is preliminary data.</text>
</comment>
<dbReference type="Proteomes" id="UP001203136">
    <property type="component" value="Unassembled WGS sequence"/>
</dbReference>
<dbReference type="RefSeq" id="WP_003498982.1">
    <property type="nucleotide sequence ID" value="NZ_BAABZD010000011.1"/>
</dbReference>
<gene>
    <name evidence="2" type="ORF">K5I21_12350</name>
    <name evidence="3" type="ORF">PM006_20770</name>
</gene>
<dbReference type="EMBL" id="JAINVB010000001">
    <property type="protein sequence ID" value="MCK0086652.1"/>
    <property type="molecule type" value="Genomic_DNA"/>
</dbReference>
<feature type="chain" id="PRO_5044477447" evidence="1">
    <location>
        <begin position="23"/>
        <end position="160"/>
    </location>
</feature>
<reference evidence="2" key="1">
    <citation type="journal article" date="2022" name="Cell Host Microbe">
        <title>Colonization of the live biotherapeutic product VE303 and modulation of the microbiota and metabolites in healthy volunteers.</title>
        <authorList>
            <person name="Dsouza M."/>
            <person name="Menon R."/>
            <person name="Crossette E."/>
            <person name="Bhattarai S.K."/>
            <person name="Schneider J."/>
            <person name="Kim Y.G."/>
            <person name="Reddy S."/>
            <person name="Caballero S."/>
            <person name="Felix C."/>
            <person name="Cornacchione L."/>
            <person name="Hendrickson J."/>
            <person name="Watson A.R."/>
            <person name="Minot S.S."/>
            <person name="Greenfield N."/>
            <person name="Schopf L."/>
            <person name="Szabady R."/>
            <person name="Patarroyo J."/>
            <person name="Smith W."/>
            <person name="Harrison P."/>
            <person name="Kuijper E.J."/>
            <person name="Kelly C.P."/>
            <person name="Olle B."/>
            <person name="Bobilev D."/>
            <person name="Silber J.L."/>
            <person name="Bucci V."/>
            <person name="Roberts B."/>
            <person name="Faith J."/>
            <person name="Norman J.M."/>
        </authorList>
    </citation>
    <scope>NUCLEOTIDE SEQUENCE</scope>
    <source>
        <strain evidence="2">VE303-04</strain>
    </source>
</reference>
<evidence type="ECO:0000313" key="4">
    <source>
        <dbReference type="Proteomes" id="UP001203136"/>
    </source>
</evidence>
<dbReference type="AlphaFoldDB" id="A0AAW5F5L5"/>
<proteinExistence type="predicted"/>
<organism evidence="2 4">
    <name type="scientific">Clostridium symbiosum</name>
    <name type="common">Bacteroides symbiosus</name>
    <dbReference type="NCBI Taxonomy" id="1512"/>
    <lineage>
        <taxon>Bacteria</taxon>
        <taxon>Bacillati</taxon>
        <taxon>Bacillota</taxon>
        <taxon>Clostridia</taxon>
        <taxon>Lachnospirales</taxon>
        <taxon>Lachnospiraceae</taxon>
        <taxon>Otoolea</taxon>
    </lineage>
</organism>